<dbReference type="Proteomes" id="UP001578633">
    <property type="component" value="Chromosome 6"/>
</dbReference>
<gene>
    <name evidence="6" type="ORF">ACET3X_006558</name>
</gene>
<keyword evidence="7" id="KW-1185">Reference proteome</keyword>
<dbReference type="RefSeq" id="XP_069305326.1">
    <property type="nucleotide sequence ID" value="XM_069452700.1"/>
</dbReference>
<comment type="caution">
    <text evidence="6">The sequence shown here is derived from an EMBL/GenBank/DDBJ whole genome shotgun (WGS) entry which is preliminary data.</text>
</comment>
<organism evidence="6 7">
    <name type="scientific">Alternaria dauci</name>
    <dbReference type="NCBI Taxonomy" id="48095"/>
    <lineage>
        <taxon>Eukaryota</taxon>
        <taxon>Fungi</taxon>
        <taxon>Dikarya</taxon>
        <taxon>Ascomycota</taxon>
        <taxon>Pezizomycotina</taxon>
        <taxon>Dothideomycetes</taxon>
        <taxon>Pleosporomycetidae</taxon>
        <taxon>Pleosporales</taxon>
        <taxon>Pleosporineae</taxon>
        <taxon>Pleosporaceae</taxon>
        <taxon>Alternaria</taxon>
        <taxon>Alternaria sect. Porri</taxon>
    </lineage>
</organism>
<accession>A0ABR3UEW6</accession>
<keyword evidence="3" id="KW-0805">Transcription regulation</keyword>
<evidence type="ECO:0000256" key="1">
    <source>
        <dbReference type="ARBA" id="ARBA00004123"/>
    </source>
</evidence>
<sequence length="336" mass="38053">MDASDHPLNARVDDENSNVFGKSEAHSVVEREEYRRALWLLFIMDRMNSWPSGWPNAIPEIQFKVDIPIADTLFQNMDPDLRVSPFNNLPFTRNLSRLIDSAQAVDGPLNVFHYVIVAHVLLGRVSELRYSLHNTSDSPEYAEDCTALDNMIVKFRLSLPRPASSILEASPADRGHVVWLHVILNTMAILLHYQSNASFSVQEAASKFTLVVIAARNIAQIVRDASRISIDLLLSAHIGSALYLAAAVLVIQWRLTGDSSFKEDIDLFALVYERMNEVFSFLGLKLKLALEHDLQKSVEELQKLRERGFKGMLADCTKWDHVREEVLRRGIEVDLS</sequence>
<evidence type="ECO:0008006" key="8">
    <source>
        <dbReference type="Google" id="ProtNLM"/>
    </source>
</evidence>
<dbReference type="PANTHER" id="PTHR47338">
    <property type="entry name" value="ZN(II)2CYS6 TRANSCRIPTION FACTOR (EUROFUNG)-RELATED"/>
    <property type="match status" value="1"/>
</dbReference>
<evidence type="ECO:0000313" key="6">
    <source>
        <dbReference type="EMBL" id="KAL1794742.1"/>
    </source>
</evidence>
<protein>
    <recommendedName>
        <fullName evidence="8">Transcription factor domain-containing protein</fullName>
    </recommendedName>
</protein>
<dbReference type="PANTHER" id="PTHR47338:SF10">
    <property type="entry name" value="TRANSCRIPTION FACTOR DOMAIN-CONTAINING PROTEIN-RELATED"/>
    <property type="match status" value="1"/>
</dbReference>
<keyword evidence="5" id="KW-0539">Nucleus</keyword>
<reference evidence="6 7" key="1">
    <citation type="submission" date="2024-09" db="EMBL/GenBank/DDBJ databases">
        <title>T2T genomes of carrot and Alternaria dauci and their utility for understanding host-pathogen interaction during carrot leaf blight disease.</title>
        <authorList>
            <person name="Liu W."/>
            <person name="Xu S."/>
            <person name="Ou C."/>
            <person name="Liu X."/>
            <person name="Zhuang F."/>
            <person name="Deng X.W."/>
        </authorList>
    </citation>
    <scope>NUCLEOTIDE SEQUENCE [LARGE SCALE GENOMIC DNA]</scope>
    <source>
        <strain evidence="6 7">A2016</strain>
    </source>
</reference>
<evidence type="ECO:0000256" key="3">
    <source>
        <dbReference type="ARBA" id="ARBA00023015"/>
    </source>
</evidence>
<dbReference type="GeneID" id="96086880"/>
<keyword evidence="2" id="KW-0479">Metal-binding</keyword>
<evidence type="ECO:0000256" key="5">
    <source>
        <dbReference type="ARBA" id="ARBA00023242"/>
    </source>
</evidence>
<dbReference type="CDD" id="cd12148">
    <property type="entry name" value="fungal_TF_MHR"/>
    <property type="match status" value="1"/>
</dbReference>
<name>A0ABR3UEW6_9PLEO</name>
<proteinExistence type="predicted"/>
<dbReference type="EMBL" id="JBHGVX010000006">
    <property type="protein sequence ID" value="KAL1794742.1"/>
    <property type="molecule type" value="Genomic_DNA"/>
</dbReference>
<evidence type="ECO:0000256" key="4">
    <source>
        <dbReference type="ARBA" id="ARBA00023163"/>
    </source>
</evidence>
<evidence type="ECO:0000256" key="2">
    <source>
        <dbReference type="ARBA" id="ARBA00022723"/>
    </source>
</evidence>
<evidence type="ECO:0000313" key="7">
    <source>
        <dbReference type="Proteomes" id="UP001578633"/>
    </source>
</evidence>
<keyword evidence="4" id="KW-0804">Transcription</keyword>
<comment type="subcellular location">
    <subcellularLocation>
        <location evidence="1">Nucleus</location>
    </subcellularLocation>
</comment>
<dbReference type="InterPro" id="IPR050815">
    <property type="entry name" value="TF_fung"/>
</dbReference>